<dbReference type="CDD" id="cd02603">
    <property type="entry name" value="HAD_sEH-N_like"/>
    <property type="match status" value="1"/>
</dbReference>
<evidence type="ECO:0008006" key="3">
    <source>
        <dbReference type="Google" id="ProtNLM"/>
    </source>
</evidence>
<keyword evidence="2" id="KW-1185">Reference proteome</keyword>
<dbReference type="PANTHER" id="PTHR43611">
    <property type="entry name" value="ALPHA-D-GLUCOSE 1-PHOSPHATE PHOSPHATASE"/>
    <property type="match status" value="1"/>
</dbReference>
<protein>
    <recommendedName>
        <fullName evidence="3">Haloacid dehalogenase</fullName>
    </recommendedName>
</protein>
<dbReference type="SUPFAM" id="SSF56784">
    <property type="entry name" value="HAD-like"/>
    <property type="match status" value="1"/>
</dbReference>
<dbReference type="RefSeq" id="WP_203785154.1">
    <property type="nucleotide sequence ID" value="NZ_BOMV01000060.1"/>
</dbReference>
<comment type="caution">
    <text evidence="1">The sequence shown here is derived from an EMBL/GenBank/DDBJ whole genome shotgun (WGS) entry which is preliminary data.</text>
</comment>
<dbReference type="PANTHER" id="PTHR43611:SF3">
    <property type="entry name" value="FLAVIN MONONUCLEOTIDE HYDROLASE 1, CHLOROPLATIC"/>
    <property type="match status" value="1"/>
</dbReference>
<proteinExistence type="predicted"/>
<dbReference type="NCBIfam" id="TIGR01509">
    <property type="entry name" value="HAD-SF-IA-v3"/>
    <property type="match status" value="1"/>
</dbReference>
<dbReference type="AlphaFoldDB" id="A0A919K3X7"/>
<dbReference type="EMBL" id="BOMV01000060">
    <property type="protein sequence ID" value="GIE98118.1"/>
    <property type="molecule type" value="Genomic_DNA"/>
</dbReference>
<dbReference type="PRINTS" id="PR00413">
    <property type="entry name" value="HADHALOGNASE"/>
</dbReference>
<dbReference type="Pfam" id="PF00702">
    <property type="entry name" value="Hydrolase"/>
    <property type="match status" value="1"/>
</dbReference>
<evidence type="ECO:0000313" key="1">
    <source>
        <dbReference type="EMBL" id="GIE98118.1"/>
    </source>
</evidence>
<dbReference type="InterPro" id="IPR006439">
    <property type="entry name" value="HAD-SF_hydro_IA"/>
</dbReference>
<reference evidence="1" key="1">
    <citation type="submission" date="2021-01" db="EMBL/GenBank/DDBJ databases">
        <title>Whole genome shotgun sequence of Actinoplanes rishiriensis NBRC 108556.</title>
        <authorList>
            <person name="Komaki H."/>
            <person name="Tamura T."/>
        </authorList>
    </citation>
    <scope>NUCLEOTIDE SEQUENCE</scope>
    <source>
        <strain evidence="1">NBRC 108556</strain>
    </source>
</reference>
<evidence type="ECO:0000313" key="2">
    <source>
        <dbReference type="Proteomes" id="UP000636960"/>
    </source>
</evidence>
<dbReference type="SFLD" id="SFLDS00003">
    <property type="entry name" value="Haloacid_Dehalogenase"/>
    <property type="match status" value="1"/>
</dbReference>
<dbReference type="InterPro" id="IPR023214">
    <property type="entry name" value="HAD_sf"/>
</dbReference>
<dbReference type="InterPro" id="IPR036412">
    <property type="entry name" value="HAD-like_sf"/>
</dbReference>
<name>A0A919K3X7_9ACTN</name>
<gene>
    <name evidence="1" type="ORF">Ari01nite_55830</name>
</gene>
<dbReference type="SFLD" id="SFLDG01129">
    <property type="entry name" value="C1.5:_HAD__Beta-PGM__Phosphata"/>
    <property type="match status" value="1"/>
</dbReference>
<sequence>MTRPAVLIDLGGVLVPDYLGAAANYWAGRLGIAPGDFLAAVFAGNDEAVLVGRTSESAWWELVGERLRRDAAAVDEIRRDLAARHRWDAELVDGLRGLRGRVAIAIVSNAWPAARARIVEAGVDRLVDAVVLSCEVGCAKPDRRIYEIALRRLGVEPGDALFVDDTEGHVDAARSLGMAGHLHDGTAGVIERIEIHLRCVG</sequence>
<dbReference type="Proteomes" id="UP000636960">
    <property type="component" value="Unassembled WGS sequence"/>
</dbReference>
<dbReference type="Gene3D" id="3.40.50.1000">
    <property type="entry name" value="HAD superfamily/HAD-like"/>
    <property type="match status" value="1"/>
</dbReference>
<organism evidence="1 2">
    <name type="scientific">Paractinoplanes rishiriensis</name>
    <dbReference type="NCBI Taxonomy" id="1050105"/>
    <lineage>
        <taxon>Bacteria</taxon>
        <taxon>Bacillati</taxon>
        <taxon>Actinomycetota</taxon>
        <taxon>Actinomycetes</taxon>
        <taxon>Micromonosporales</taxon>
        <taxon>Micromonosporaceae</taxon>
        <taxon>Paractinoplanes</taxon>
    </lineage>
</organism>
<accession>A0A919K3X7</accession>